<evidence type="ECO:0000256" key="1">
    <source>
        <dbReference type="ARBA" id="ARBA00023118"/>
    </source>
</evidence>
<organism evidence="3 4">
    <name type="scientific">Veillonella magna</name>
    <dbReference type="NCBI Taxonomy" id="464322"/>
    <lineage>
        <taxon>Bacteria</taxon>
        <taxon>Bacillati</taxon>
        <taxon>Bacillota</taxon>
        <taxon>Negativicutes</taxon>
        <taxon>Veillonellales</taxon>
        <taxon>Veillonellaceae</taxon>
        <taxon>Veillonella</taxon>
    </lineage>
</organism>
<protein>
    <submittedName>
        <fullName evidence="3">CRISPR-associated protein Cas5</fullName>
    </submittedName>
</protein>
<evidence type="ECO:0000313" key="3">
    <source>
        <dbReference type="EMBL" id="MBM6913670.1"/>
    </source>
</evidence>
<feature type="coiled-coil region" evidence="2">
    <location>
        <begin position="164"/>
        <end position="198"/>
    </location>
</feature>
<dbReference type="RefSeq" id="WP_205088516.1">
    <property type="nucleotide sequence ID" value="NZ_JACJLA010000031.1"/>
</dbReference>
<proteinExistence type="predicted"/>
<dbReference type="NCBIfam" id="TIGR02593">
    <property type="entry name" value="CRISPR_cas5"/>
    <property type="match status" value="1"/>
</dbReference>
<keyword evidence="2" id="KW-0175">Coiled coil</keyword>
<comment type="caution">
    <text evidence="3">The sequence shown here is derived from an EMBL/GenBank/DDBJ whole genome shotgun (WGS) entry which is preliminary data.</text>
</comment>
<sequence length="357" mass="40772">MKAVRLHVTQPVAHYHRGESIDNRMTYPLPQPSTVIGALHAACGYNSYHPMDVSIQGRFGSLQKEIFTSHCFLNTVMDDRGMLVKVPNGEFLSGQYIPVAKAKKSQGNSFKKGITIDVLNEELLEEYRALLRKKDAFDEEKKGRLADVCNPLEKEAKELLVAAKKAGKEEAKALKEKAKALKAEAKAYKDEFKDREEREYTLPMSCYKDLTTIPQYYETLYEVELVIHVRADEDILRDIMEHIDNVSCIGRSEDFVTIEDCRMVELSINETEKEIQSPYTMYVYSPDFDEIIKATGYRTKYYVSKVYHLEEKTGKRIFSKVPVILTSSPSVDVECDEDGRTFIDVTEADTPLVVNFL</sequence>
<accession>A0ABS2GIM3</accession>
<dbReference type="Proteomes" id="UP000707138">
    <property type="component" value="Unassembled WGS sequence"/>
</dbReference>
<gene>
    <name evidence="3" type="primary">cas5</name>
    <name evidence="3" type="ORF">H6A01_10165</name>
</gene>
<dbReference type="InterPro" id="IPR021124">
    <property type="entry name" value="CRISPR-assoc_prot_Cas5"/>
</dbReference>
<evidence type="ECO:0000313" key="4">
    <source>
        <dbReference type="Proteomes" id="UP000707138"/>
    </source>
</evidence>
<dbReference type="Pfam" id="PF09704">
    <property type="entry name" value="Cas_Cas5d"/>
    <property type="match status" value="1"/>
</dbReference>
<name>A0ABS2GIM3_9FIRM</name>
<keyword evidence="1" id="KW-0051">Antiviral defense</keyword>
<evidence type="ECO:0000256" key="2">
    <source>
        <dbReference type="SAM" id="Coils"/>
    </source>
</evidence>
<dbReference type="InterPro" id="IPR013422">
    <property type="entry name" value="CRISPR-assoc_prot_Cas5_N"/>
</dbReference>
<dbReference type="EMBL" id="JACJLA010000031">
    <property type="protein sequence ID" value="MBM6913670.1"/>
    <property type="molecule type" value="Genomic_DNA"/>
</dbReference>
<reference evidence="3 4" key="1">
    <citation type="journal article" date="2021" name="Sci. Rep.">
        <title>The distribution of antibiotic resistance genes in chicken gut microbiota commensals.</title>
        <authorList>
            <person name="Juricova H."/>
            <person name="Matiasovicova J."/>
            <person name="Kubasova T."/>
            <person name="Cejkova D."/>
            <person name="Rychlik I."/>
        </authorList>
    </citation>
    <scope>NUCLEOTIDE SEQUENCE [LARGE SCALE GENOMIC DNA]</scope>
    <source>
        <strain evidence="3 4">An537</strain>
    </source>
</reference>
<keyword evidence="4" id="KW-1185">Reference proteome</keyword>